<dbReference type="Gene3D" id="3.30.230.10">
    <property type="match status" value="1"/>
</dbReference>
<evidence type="ECO:0000259" key="10">
    <source>
        <dbReference type="Pfam" id="PF00288"/>
    </source>
</evidence>
<evidence type="ECO:0000256" key="4">
    <source>
        <dbReference type="ARBA" id="ARBA00022679"/>
    </source>
</evidence>
<keyword evidence="5 9" id="KW-0547">Nucleotide-binding</keyword>
<dbReference type="Proteomes" id="UP000885672">
    <property type="component" value="Unassembled WGS sequence"/>
</dbReference>
<evidence type="ECO:0000256" key="3">
    <source>
        <dbReference type="ARBA" id="ARBA00017473"/>
    </source>
</evidence>
<dbReference type="GO" id="GO:0050515">
    <property type="term" value="F:4-(cytidine 5'-diphospho)-2-C-methyl-D-erythritol kinase activity"/>
    <property type="evidence" value="ECO:0007669"/>
    <property type="project" value="UniProtKB-UniRule"/>
</dbReference>
<evidence type="ECO:0000256" key="1">
    <source>
        <dbReference type="ARBA" id="ARBA00009684"/>
    </source>
</evidence>
<evidence type="ECO:0000256" key="8">
    <source>
        <dbReference type="ARBA" id="ARBA00032554"/>
    </source>
</evidence>
<feature type="active site" evidence="9">
    <location>
        <position position="136"/>
    </location>
</feature>
<accession>A0A7V0T4Y4</accession>
<dbReference type="InterPro" id="IPR036554">
    <property type="entry name" value="GHMP_kinase_C_sf"/>
</dbReference>
<dbReference type="InterPro" id="IPR014721">
    <property type="entry name" value="Ribsml_uS5_D2-typ_fold_subgr"/>
</dbReference>
<evidence type="ECO:0000256" key="9">
    <source>
        <dbReference type="HAMAP-Rule" id="MF_00061"/>
    </source>
</evidence>
<dbReference type="UniPathway" id="UPA00056">
    <property type="reaction ID" value="UER00094"/>
</dbReference>
<dbReference type="InterPro" id="IPR004424">
    <property type="entry name" value="IspE"/>
</dbReference>
<keyword evidence="9" id="KW-0414">Isoprene biosynthesis</keyword>
<dbReference type="NCBIfam" id="TIGR00154">
    <property type="entry name" value="ispE"/>
    <property type="match status" value="1"/>
</dbReference>
<comment type="function">
    <text evidence="9">Catalyzes the phosphorylation of the position 2 hydroxy group of 4-diphosphocytidyl-2C-methyl-D-erythritol.</text>
</comment>
<dbReference type="GO" id="GO:0019288">
    <property type="term" value="P:isopentenyl diphosphate biosynthetic process, methylerythritol 4-phosphate pathway"/>
    <property type="evidence" value="ECO:0007669"/>
    <property type="project" value="UniProtKB-UniRule"/>
</dbReference>
<gene>
    <name evidence="9 12" type="primary">ispE</name>
    <name evidence="12" type="ORF">ENN51_03205</name>
</gene>
<proteinExistence type="inferred from homology"/>
<protein>
    <recommendedName>
        <fullName evidence="3 9">4-diphosphocytidyl-2-C-methyl-D-erythritol kinase</fullName>
        <shortName evidence="9">CMK</shortName>
        <ecNumber evidence="2 9">2.7.1.148</ecNumber>
    </recommendedName>
    <alternativeName>
        <fullName evidence="8 9">4-(cytidine-5'-diphospho)-2-C-methyl-D-erythritol kinase</fullName>
    </alternativeName>
</protein>
<keyword evidence="4 9" id="KW-0808">Transferase</keyword>
<dbReference type="Pfam" id="PF08544">
    <property type="entry name" value="GHMP_kinases_C"/>
    <property type="match status" value="1"/>
</dbReference>
<comment type="catalytic activity">
    <reaction evidence="9">
        <text>4-CDP-2-C-methyl-D-erythritol + ATP = 4-CDP-2-C-methyl-D-erythritol 2-phosphate + ADP + H(+)</text>
        <dbReference type="Rhea" id="RHEA:18437"/>
        <dbReference type="ChEBI" id="CHEBI:15378"/>
        <dbReference type="ChEBI" id="CHEBI:30616"/>
        <dbReference type="ChEBI" id="CHEBI:57823"/>
        <dbReference type="ChEBI" id="CHEBI:57919"/>
        <dbReference type="ChEBI" id="CHEBI:456216"/>
        <dbReference type="EC" id="2.7.1.148"/>
    </reaction>
</comment>
<dbReference type="EMBL" id="DSBX01000127">
    <property type="protein sequence ID" value="HDQ99279.1"/>
    <property type="molecule type" value="Genomic_DNA"/>
</dbReference>
<dbReference type="GO" id="GO:0016114">
    <property type="term" value="P:terpenoid biosynthetic process"/>
    <property type="evidence" value="ECO:0007669"/>
    <property type="project" value="UniProtKB-UniRule"/>
</dbReference>
<sequence length="289" mass="30610">MAALELAARAKVNLGLRVGALRPDGFHDIVTTIVPISLADAVQVRLTRRGITVRTDRPDLPTDEDNLAGRAARAFLTAVKSTDGCRVRIRKRIPVEAGLGGGSADAAAVLLGLNRLHGTPLSGSALRRVGARVSSDVPALLAGGPCVARGRGERIRPIRLPRLRLLLHLPGFGVSTAWAYRRLDTLRRDGRALTTPPLSPKILRSLLEKQESAGLARQLGNSFEPVVFRRYPALGRVRDTLLRSGCAAAALSGSGSTVYGLMADDPVRGQDPMAAMARAGFPCIATGTL</sequence>
<comment type="similarity">
    <text evidence="1 9">Belongs to the GHMP kinase family. IspE subfamily.</text>
</comment>
<feature type="binding site" evidence="9">
    <location>
        <begin position="94"/>
        <end position="104"/>
    </location>
    <ligand>
        <name>ATP</name>
        <dbReference type="ChEBI" id="CHEBI:30616"/>
    </ligand>
</feature>
<dbReference type="SUPFAM" id="SSF54211">
    <property type="entry name" value="Ribosomal protein S5 domain 2-like"/>
    <property type="match status" value="1"/>
</dbReference>
<name>A0A7V0T4Y4_UNCW3</name>
<comment type="pathway">
    <text evidence="9">Isoprenoid biosynthesis; isopentenyl diphosphate biosynthesis via DXP pathway; isopentenyl diphosphate from 1-deoxy-D-xylulose 5-phosphate: step 3/6.</text>
</comment>
<comment type="caution">
    <text evidence="12">The sequence shown here is derived from an EMBL/GenBank/DDBJ whole genome shotgun (WGS) entry which is preliminary data.</text>
</comment>
<dbReference type="GO" id="GO:0005524">
    <property type="term" value="F:ATP binding"/>
    <property type="evidence" value="ECO:0007669"/>
    <property type="project" value="UniProtKB-UniRule"/>
</dbReference>
<evidence type="ECO:0000256" key="6">
    <source>
        <dbReference type="ARBA" id="ARBA00022777"/>
    </source>
</evidence>
<feature type="domain" description="GHMP kinase C-terminal" evidence="11">
    <location>
        <begin position="213"/>
        <end position="265"/>
    </location>
</feature>
<dbReference type="Gene3D" id="3.30.70.890">
    <property type="entry name" value="GHMP kinase, C-terminal domain"/>
    <property type="match status" value="1"/>
</dbReference>
<dbReference type="EC" id="2.7.1.148" evidence="2 9"/>
<organism evidence="12">
    <name type="scientific">candidate division WOR-3 bacterium</name>
    <dbReference type="NCBI Taxonomy" id="2052148"/>
    <lineage>
        <taxon>Bacteria</taxon>
        <taxon>Bacteria division WOR-3</taxon>
    </lineage>
</organism>
<dbReference type="HAMAP" id="MF_00061">
    <property type="entry name" value="IspE"/>
    <property type="match status" value="1"/>
</dbReference>
<evidence type="ECO:0000259" key="11">
    <source>
        <dbReference type="Pfam" id="PF08544"/>
    </source>
</evidence>
<evidence type="ECO:0000256" key="5">
    <source>
        <dbReference type="ARBA" id="ARBA00022741"/>
    </source>
</evidence>
<feature type="active site" evidence="9">
    <location>
        <position position="11"/>
    </location>
</feature>
<reference evidence="12" key="1">
    <citation type="journal article" date="2020" name="mSystems">
        <title>Genome- and Community-Level Interaction Insights into Carbon Utilization and Element Cycling Functions of Hydrothermarchaeota in Hydrothermal Sediment.</title>
        <authorList>
            <person name="Zhou Z."/>
            <person name="Liu Y."/>
            <person name="Xu W."/>
            <person name="Pan J."/>
            <person name="Luo Z.H."/>
            <person name="Li M."/>
        </authorList>
    </citation>
    <scope>NUCLEOTIDE SEQUENCE [LARGE SCALE GENOMIC DNA]</scope>
    <source>
        <strain evidence="12">SpSt-1182</strain>
    </source>
</reference>
<dbReference type="Pfam" id="PF00288">
    <property type="entry name" value="GHMP_kinases_N"/>
    <property type="match status" value="1"/>
</dbReference>
<keyword evidence="6 9" id="KW-0418">Kinase</keyword>
<keyword evidence="7 9" id="KW-0067">ATP-binding</keyword>
<dbReference type="PANTHER" id="PTHR43527:SF2">
    <property type="entry name" value="4-DIPHOSPHOCYTIDYL-2-C-METHYL-D-ERYTHRITOL KINASE, CHLOROPLASTIC"/>
    <property type="match status" value="1"/>
</dbReference>
<dbReference type="SUPFAM" id="SSF55060">
    <property type="entry name" value="GHMP Kinase, C-terminal domain"/>
    <property type="match status" value="1"/>
</dbReference>
<evidence type="ECO:0000256" key="2">
    <source>
        <dbReference type="ARBA" id="ARBA00012052"/>
    </source>
</evidence>
<dbReference type="InterPro" id="IPR013750">
    <property type="entry name" value="GHMP_kinase_C_dom"/>
</dbReference>
<dbReference type="PANTHER" id="PTHR43527">
    <property type="entry name" value="4-DIPHOSPHOCYTIDYL-2-C-METHYL-D-ERYTHRITOL KINASE, CHLOROPLASTIC"/>
    <property type="match status" value="1"/>
</dbReference>
<feature type="domain" description="GHMP kinase N-terminal" evidence="10">
    <location>
        <begin position="66"/>
        <end position="144"/>
    </location>
</feature>
<dbReference type="AlphaFoldDB" id="A0A7V0T4Y4"/>
<dbReference type="InterPro" id="IPR006204">
    <property type="entry name" value="GHMP_kinase_N_dom"/>
</dbReference>
<evidence type="ECO:0000313" key="12">
    <source>
        <dbReference type="EMBL" id="HDQ99279.1"/>
    </source>
</evidence>
<dbReference type="InterPro" id="IPR020568">
    <property type="entry name" value="Ribosomal_Su5_D2-typ_SF"/>
</dbReference>
<dbReference type="PIRSF" id="PIRSF010376">
    <property type="entry name" value="IspE"/>
    <property type="match status" value="1"/>
</dbReference>
<evidence type="ECO:0000256" key="7">
    <source>
        <dbReference type="ARBA" id="ARBA00022840"/>
    </source>
</evidence>